<protein>
    <submittedName>
        <fullName evidence="2">Steroid receptor associated and regulated protein</fullName>
    </submittedName>
</protein>
<evidence type="ECO:0000256" key="1">
    <source>
        <dbReference type="SAM" id="MobiDB-lite"/>
    </source>
</evidence>
<proteinExistence type="predicted"/>
<feature type="compositionally biased region" description="Basic and acidic residues" evidence="1">
    <location>
        <begin position="129"/>
        <end position="143"/>
    </location>
</feature>
<evidence type="ECO:0000313" key="2">
    <source>
        <dbReference type="Ensembl" id="ENSRNOP00000087067.1"/>
    </source>
</evidence>
<dbReference type="Pfam" id="PF15547">
    <property type="entry name" value="C1ORF64"/>
    <property type="match status" value="1"/>
</dbReference>
<organism evidence="2 3">
    <name type="scientific">Rattus norvegicus</name>
    <name type="common">Rat</name>
    <dbReference type="NCBI Taxonomy" id="10116"/>
    <lineage>
        <taxon>Eukaryota</taxon>
        <taxon>Metazoa</taxon>
        <taxon>Chordata</taxon>
        <taxon>Craniata</taxon>
        <taxon>Vertebrata</taxon>
        <taxon>Euteleostomi</taxon>
        <taxon>Mammalia</taxon>
        <taxon>Eutheria</taxon>
        <taxon>Euarchontoglires</taxon>
        <taxon>Glires</taxon>
        <taxon>Rodentia</taxon>
        <taxon>Myomorpha</taxon>
        <taxon>Muroidea</taxon>
        <taxon>Muridae</taxon>
        <taxon>Murinae</taxon>
        <taxon>Rattus</taxon>
    </lineage>
</organism>
<dbReference type="AGR" id="RGD:1566083"/>
<gene>
    <name evidence="4" type="primary">Srarp</name>
    <name evidence="2" type="synonym">AC120594.1</name>
</gene>
<dbReference type="GO" id="GO:0005634">
    <property type="term" value="C:nucleus"/>
    <property type="evidence" value="ECO:0000266"/>
    <property type="project" value="RGD"/>
</dbReference>
<dbReference type="InterPro" id="IPR027852">
    <property type="entry name" value="C1ORF64"/>
</dbReference>
<dbReference type="KEGG" id="rno:298602"/>
<reference evidence="2" key="3">
    <citation type="submission" date="2025-09" db="UniProtKB">
        <authorList>
            <consortium name="Ensembl"/>
        </authorList>
    </citation>
    <scope>IDENTIFICATION</scope>
    <source>
        <strain evidence="2">Brown Norway</strain>
    </source>
</reference>
<evidence type="ECO:0000313" key="3">
    <source>
        <dbReference type="Proteomes" id="UP000002494"/>
    </source>
</evidence>
<dbReference type="Ensembl" id="ENSRNOT00000087949.3">
    <property type="protein sequence ID" value="ENSRNOP00000087067.1"/>
    <property type="gene ID" value="ENSRNOG00000054155.3"/>
</dbReference>
<evidence type="ECO:0000313" key="4">
    <source>
        <dbReference type="RGD" id="1566083"/>
    </source>
</evidence>
<dbReference type="GO" id="GO:0005737">
    <property type="term" value="C:cytoplasm"/>
    <property type="evidence" value="ECO:0000266"/>
    <property type="project" value="RGD"/>
</dbReference>
<reference evidence="2" key="2">
    <citation type="submission" date="2025-08" db="UniProtKB">
        <authorList>
            <consortium name="Ensembl"/>
        </authorList>
    </citation>
    <scope>IDENTIFICATION</scope>
    <source>
        <strain evidence="2">Brown Norway</strain>
    </source>
</reference>
<dbReference type="RGD" id="15008468">
    <property type="gene designation" value="AC120594.1"/>
</dbReference>
<dbReference type="GO" id="GO:0033148">
    <property type="term" value="P:positive regulation of intracellular estrogen receptor signaling pathway"/>
    <property type="evidence" value="ECO:0000266"/>
    <property type="project" value="RGD"/>
</dbReference>
<dbReference type="PANTHER" id="PTHR38494:SF1">
    <property type="entry name" value="STEROID RECEPTOR-ASSOCIATED AND REGULATED PROTEIN"/>
    <property type="match status" value="1"/>
</dbReference>
<dbReference type="RefSeq" id="NP_001386459.1">
    <property type="nucleotide sequence ID" value="NM_001399530.1"/>
</dbReference>
<dbReference type="RGD" id="1566083">
    <property type="gene designation" value="Srarp"/>
</dbReference>
<feature type="region of interest" description="Disordered" evidence="1">
    <location>
        <begin position="92"/>
        <end position="143"/>
    </location>
</feature>
<dbReference type="GeneTree" id="ENSGT00390000000265"/>
<dbReference type="OMA" id="AHLTFII"/>
<dbReference type="GlyGen" id="A0A8I6A525">
    <property type="glycosylation" value="1 site"/>
</dbReference>
<name>A0A8I6A525_RAT</name>
<dbReference type="CTD" id="149563"/>
<reference evidence="2" key="1">
    <citation type="submission" date="2024-01" db="EMBL/GenBank/DDBJ databases">
        <title>GRCr8: a new rat reference genome assembly contstructed from accurate long reads and long range scaffolding.</title>
        <authorList>
            <person name="Doris P.A."/>
            <person name="Kalbfleisch T."/>
            <person name="Li K."/>
            <person name="Howe K."/>
            <person name="Wood J."/>
        </authorList>
    </citation>
    <scope>NUCLEOTIDE SEQUENCE [LARGE SCALE GENOMIC DNA]</scope>
    <source>
        <strain evidence="2">Brown Norway</strain>
    </source>
</reference>
<sequence>MASSKDPRSFRASCEDSSVEASSGIQPACAHKAIPRAHITFVIDCATGKRVSLAAPAVPPQASRTNQGCVTPPMKTFVMFCGKTPLPGTQDVSLGLGPLDGAKDTLPPYGGLGAPDSLPTSLPGPQNDPKAKTGTTEKRLTREKVKHSLRALACLCGQVE</sequence>
<keyword evidence="3" id="KW-1185">Reference proteome</keyword>
<accession>A0A8I6A525</accession>
<dbReference type="GeneID" id="298602"/>
<dbReference type="GO" id="GO:0030331">
    <property type="term" value="F:nuclear estrogen receptor binding"/>
    <property type="evidence" value="ECO:0000266"/>
    <property type="project" value="RGD"/>
</dbReference>
<dbReference type="AlphaFoldDB" id="A0A8I6A525"/>
<dbReference type="Proteomes" id="UP000002494">
    <property type="component" value="Chromosome 5"/>
</dbReference>
<dbReference type="PANTHER" id="PTHR38494">
    <property type="entry name" value="STEROID RECEPTOR-ASSOCIATED AND REGULATED PROTEIN"/>
    <property type="match status" value="1"/>
</dbReference>